<organism evidence="2 3">
    <name type="scientific">Bacillus fungorum</name>
    <dbReference type="NCBI Taxonomy" id="2039284"/>
    <lineage>
        <taxon>Bacteria</taxon>
        <taxon>Bacillati</taxon>
        <taxon>Bacillota</taxon>
        <taxon>Bacilli</taxon>
        <taxon>Bacillales</taxon>
        <taxon>Bacillaceae</taxon>
        <taxon>Bacillus</taxon>
    </lineage>
</organism>
<evidence type="ECO:0000313" key="3">
    <source>
        <dbReference type="Proteomes" id="UP000228484"/>
    </source>
</evidence>
<feature type="domain" description="N-acetyltransferase" evidence="1">
    <location>
        <begin position="161"/>
        <end position="292"/>
    </location>
</feature>
<protein>
    <submittedName>
        <fullName evidence="2">GNAT family N-acetyltransferase</fullName>
    </submittedName>
</protein>
<reference evidence="2 3" key="1">
    <citation type="submission" date="2017-09" db="EMBL/GenBank/DDBJ databases">
        <title>Biocontrol bacteria screening and application from spent mushroom substrate.</title>
        <authorList>
            <person name="Sun X."/>
        </authorList>
    </citation>
    <scope>NUCLEOTIDE SEQUENCE [LARGE SCALE GENOMIC DNA]</scope>
    <source>
        <strain evidence="2 3">100374</strain>
    </source>
</reference>
<evidence type="ECO:0000259" key="1">
    <source>
        <dbReference type="PROSITE" id="PS51186"/>
    </source>
</evidence>
<dbReference type="AlphaFoldDB" id="A0A2G6QAM1"/>
<dbReference type="PROSITE" id="PS51186">
    <property type="entry name" value="GNAT"/>
    <property type="match status" value="1"/>
</dbReference>
<name>A0A2G6QAM1_9BACI</name>
<sequence>MEIHMEELQFTKRVHNILKIATEEAECNIIQPVHLFIGMCKEGTGVCSELYMYLFRSVGSDFLEKLSLRKRFDTHNQEYKKIGQYKLSYKAIEILQIAKKRMERFQQVLMNEGHVIYALFRADTFIENSQIQKDILRIIAEPRDLAVDLKCFVPTYNHLTCHVRKASSSDFEKLASFVNEEFGERWLHSIEYGFRTYKENLPIYIAEQERVIVGFACYDVVRGKKGLFGPMGTAKQKRVKGVGKQLLHCSLHSMKQEGYEYAIIGQAGPVEFYERCCNAKIILVENRNPTQK</sequence>
<dbReference type="EMBL" id="NWUW01000013">
    <property type="protein sequence ID" value="PIE93874.1"/>
    <property type="molecule type" value="Genomic_DNA"/>
</dbReference>
<keyword evidence="3" id="KW-1185">Reference proteome</keyword>
<comment type="caution">
    <text evidence="2">The sequence shown here is derived from an EMBL/GenBank/DDBJ whole genome shotgun (WGS) entry which is preliminary data.</text>
</comment>
<gene>
    <name evidence="2" type="ORF">CO726_18325</name>
</gene>
<dbReference type="InterPro" id="IPR000182">
    <property type="entry name" value="GNAT_dom"/>
</dbReference>
<dbReference type="GO" id="GO:0016747">
    <property type="term" value="F:acyltransferase activity, transferring groups other than amino-acyl groups"/>
    <property type="evidence" value="ECO:0007669"/>
    <property type="project" value="InterPro"/>
</dbReference>
<dbReference type="InterPro" id="IPR016181">
    <property type="entry name" value="Acyl_CoA_acyltransferase"/>
</dbReference>
<evidence type="ECO:0000313" key="2">
    <source>
        <dbReference type="EMBL" id="PIE93874.1"/>
    </source>
</evidence>
<dbReference type="CDD" id="cd04301">
    <property type="entry name" value="NAT_SF"/>
    <property type="match status" value="1"/>
</dbReference>
<accession>A0A2G6QAM1</accession>
<proteinExistence type="predicted"/>
<dbReference type="InterPro" id="IPR036628">
    <property type="entry name" value="Clp_N_dom_sf"/>
</dbReference>
<dbReference type="Proteomes" id="UP000228484">
    <property type="component" value="Unassembled WGS sequence"/>
</dbReference>
<keyword evidence="2" id="KW-0808">Transferase</keyword>
<dbReference type="Gene3D" id="1.10.1780.10">
    <property type="entry name" value="Clp, N-terminal domain"/>
    <property type="match status" value="1"/>
</dbReference>
<dbReference type="SUPFAM" id="SSF55729">
    <property type="entry name" value="Acyl-CoA N-acyltransferases (Nat)"/>
    <property type="match status" value="1"/>
</dbReference>
<dbReference type="SUPFAM" id="SSF81923">
    <property type="entry name" value="Double Clp-N motif"/>
    <property type="match status" value="1"/>
</dbReference>
<dbReference type="Gene3D" id="3.40.630.30">
    <property type="match status" value="1"/>
</dbReference>
<dbReference type="Pfam" id="PF00583">
    <property type="entry name" value="Acetyltransf_1"/>
    <property type="match status" value="1"/>
</dbReference>